<dbReference type="RefSeq" id="WP_006368327.1">
    <property type="nucleotide sequence ID" value="NZ_CP116236.1"/>
</dbReference>
<comment type="caution">
    <text evidence="1">The sequence shown here is derived from an EMBL/GenBank/DDBJ whole genome shotgun (WGS) entry which is preliminary data.</text>
</comment>
<dbReference type="GeneID" id="90160847"/>
<gene>
    <name evidence="1" type="ORF">HGA05_16920</name>
</gene>
<dbReference type="Gene3D" id="3.30.530.20">
    <property type="match status" value="1"/>
</dbReference>
<proteinExistence type="predicted"/>
<reference evidence="1 2" key="1">
    <citation type="submission" date="2020-04" db="EMBL/GenBank/DDBJ databases">
        <title>MicrobeNet Type strains.</title>
        <authorList>
            <person name="Nicholson A.C."/>
        </authorList>
    </citation>
    <scope>NUCLEOTIDE SEQUENCE [LARGE SCALE GENOMIC DNA]</scope>
    <source>
        <strain evidence="1 2">ATCC BAA-14</strain>
    </source>
</reference>
<dbReference type="Proteomes" id="UP000563898">
    <property type="component" value="Unassembled WGS sequence"/>
</dbReference>
<dbReference type="EMBL" id="JAAXPC010000009">
    <property type="protein sequence ID" value="NKY03254.1"/>
    <property type="molecule type" value="Genomic_DNA"/>
</dbReference>
<evidence type="ECO:0000313" key="1">
    <source>
        <dbReference type="EMBL" id="NKY03254.1"/>
    </source>
</evidence>
<dbReference type="CDD" id="cd07818">
    <property type="entry name" value="SRPBCC_1"/>
    <property type="match status" value="1"/>
</dbReference>
<dbReference type="OMA" id="AWSPWAK"/>
<accession>A0A846WNN3</accession>
<dbReference type="AlphaFoldDB" id="A0A846WNN3"/>
<protein>
    <submittedName>
        <fullName evidence="1">SRPBCC family protein</fullName>
    </submittedName>
</protein>
<dbReference type="InterPro" id="IPR019587">
    <property type="entry name" value="Polyketide_cyclase/dehydratase"/>
</dbReference>
<evidence type="ECO:0000313" key="2">
    <source>
        <dbReference type="Proteomes" id="UP000563898"/>
    </source>
</evidence>
<name>A0A846WNN3_9ACTN</name>
<organism evidence="1 2">
    <name type="scientific">Gordonia polyisoprenivorans</name>
    <dbReference type="NCBI Taxonomy" id="84595"/>
    <lineage>
        <taxon>Bacteria</taxon>
        <taxon>Bacillati</taxon>
        <taxon>Actinomycetota</taxon>
        <taxon>Actinomycetes</taxon>
        <taxon>Mycobacteriales</taxon>
        <taxon>Gordoniaceae</taxon>
        <taxon>Gordonia</taxon>
    </lineage>
</organism>
<dbReference type="InterPro" id="IPR023393">
    <property type="entry name" value="START-like_dom_sf"/>
</dbReference>
<sequence>MAENYTVVRRTTIAAPAADIHAHIHDLHRWVDWSPWEGLDPDLSRTYSGAELGVGARYAWSGNRKAGKGTMEILEDTAPTHVAIRVVFEKPMKSTSRSAFDITENDGVSEVTWTMTGKHSLFSRVAAPLGFFDKLLGKDFEKGLARLKAVSES</sequence>
<dbReference type="Pfam" id="PF10604">
    <property type="entry name" value="Polyketide_cyc2"/>
    <property type="match status" value="1"/>
</dbReference>
<dbReference type="SUPFAM" id="SSF55961">
    <property type="entry name" value="Bet v1-like"/>
    <property type="match status" value="1"/>
</dbReference>